<reference evidence="1" key="1">
    <citation type="journal article" date="2023" name="Plant J.">
        <title>The genome of the king protea, Protea cynaroides.</title>
        <authorList>
            <person name="Chang J."/>
            <person name="Duong T.A."/>
            <person name="Schoeman C."/>
            <person name="Ma X."/>
            <person name="Roodt D."/>
            <person name="Barker N."/>
            <person name="Li Z."/>
            <person name="Van de Peer Y."/>
            <person name="Mizrachi E."/>
        </authorList>
    </citation>
    <scope>NUCLEOTIDE SEQUENCE</scope>
    <source>
        <tissue evidence="1">Young leaves</tissue>
    </source>
</reference>
<dbReference type="Proteomes" id="UP001141806">
    <property type="component" value="Unassembled WGS sequence"/>
</dbReference>
<dbReference type="EMBL" id="JAMYWD010000005">
    <property type="protein sequence ID" value="KAJ4970303.1"/>
    <property type="molecule type" value="Genomic_DNA"/>
</dbReference>
<dbReference type="AlphaFoldDB" id="A0A9Q0QSK1"/>
<organism evidence="1 2">
    <name type="scientific">Protea cynaroides</name>
    <dbReference type="NCBI Taxonomy" id="273540"/>
    <lineage>
        <taxon>Eukaryota</taxon>
        <taxon>Viridiplantae</taxon>
        <taxon>Streptophyta</taxon>
        <taxon>Embryophyta</taxon>
        <taxon>Tracheophyta</taxon>
        <taxon>Spermatophyta</taxon>
        <taxon>Magnoliopsida</taxon>
        <taxon>Proteales</taxon>
        <taxon>Proteaceae</taxon>
        <taxon>Protea</taxon>
    </lineage>
</organism>
<keyword evidence="2" id="KW-1185">Reference proteome</keyword>
<accession>A0A9Q0QSK1</accession>
<gene>
    <name evidence="1" type="ORF">NE237_003402</name>
</gene>
<evidence type="ECO:0000313" key="1">
    <source>
        <dbReference type="EMBL" id="KAJ4970303.1"/>
    </source>
</evidence>
<comment type="caution">
    <text evidence="1">The sequence shown here is derived from an EMBL/GenBank/DDBJ whole genome shotgun (WGS) entry which is preliminary data.</text>
</comment>
<name>A0A9Q0QSK1_9MAGN</name>
<protein>
    <submittedName>
        <fullName evidence="1">Uncharacterized protein</fullName>
    </submittedName>
</protein>
<evidence type="ECO:0000313" key="2">
    <source>
        <dbReference type="Proteomes" id="UP001141806"/>
    </source>
</evidence>
<proteinExistence type="predicted"/>
<sequence>MQSHPNGICLSVNLVDLSEMINESCPLSGSLFVRAHVRISVLSSHSLPLYALLFPFLSFCFLSRGWKLQSYILFPLAARCQFRLRARMTWWFLTATTKLNCTGMKASMPESMIESIYKDDFLKMFPDSSKCDYGLRMGPVRCSRLNGIRGDNKMTKVFSIQVRFLKCPDRGLVIRMLGGFSRLDLLFLQKSHNFRLGYSP</sequence>